<dbReference type="STRING" id="112090.W4FEC9"/>
<dbReference type="Pfam" id="PF00400">
    <property type="entry name" value="WD40"/>
    <property type="match status" value="1"/>
</dbReference>
<dbReference type="PROSITE" id="PS50294">
    <property type="entry name" value="WD_REPEATS_REGION"/>
    <property type="match status" value="1"/>
</dbReference>
<dbReference type="InterPro" id="IPR040323">
    <property type="entry name" value="EIPR1"/>
</dbReference>
<dbReference type="PANTHER" id="PTHR14205">
    <property type="entry name" value="WD-REPEAT PROTEIN"/>
    <property type="match status" value="1"/>
</dbReference>
<dbReference type="OrthoDB" id="196957at2759"/>
<dbReference type="InterPro" id="IPR001680">
    <property type="entry name" value="WD40_rpt"/>
</dbReference>
<dbReference type="RefSeq" id="XP_009844703.1">
    <property type="nucleotide sequence ID" value="XM_009846401.1"/>
</dbReference>
<dbReference type="GO" id="GO:0016567">
    <property type="term" value="P:protein ubiquitination"/>
    <property type="evidence" value="ECO:0007669"/>
    <property type="project" value="TreeGrafter"/>
</dbReference>
<organism evidence="6">
    <name type="scientific">Aphanomyces astaci</name>
    <name type="common">Crayfish plague agent</name>
    <dbReference type="NCBI Taxonomy" id="112090"/>
    <lineage>
        <taxon>Eukaryota</taxon>
        <taxon>Sar</taxon>
        <taxon>Stramenopiles</taxon>
        <taxon>Oomycota</taxon>
        <taxon>Saprolegniomycetes</taxon>
        <taxon>Saprolegniales</taxon>
        <taxon>Verrucalvaceae</taxon>
        <taxon>Aphanomyces</taxon>
    </lineage>
</organism>
<feature type="repeat" description="WD" evidence="4">
    <location>
        <begin position="269"/>
        <end position="305"/>
    </location>
</feature>
<dbReference type="PANTHER" id="PTHR14205:SF15">
    <property type="entry name" value="EARP AND GARP COMPLEX-INTERACTING PROTEIN 1"/>
    <property type="match status" value="1"/>
</dbReference>
<feature type="repeat" description="WD" evidence="4">
    <location>
        <begin position="168"/>
        <end position="209"/>
    </location>
</feature>
<protein>
    <recommendedName>
        <fullName evidence="5">EIPR1-like beta-propeller domain-containing protein</fullName>
    </recommendedName>
</protein>
<evidence type="ECO:0000259" key="5">
    <source>
        <dbReference type="Pfam" id="PF23609"/>
    </source>
</evidence>
<sequence length="376" mass="41308">MFGTVLTHEVKRIARSVDAVYGDSDQQRYVLGSCTPSSKKLNQLQLLDANLSVLQTYAHANPVQHLAMCPLPKMAHHVLTTFVSERNEPSFAVWDMDNVESPPSTSPGAVSQLGLLAHVTTESAIVRAIWNPTEDGNSATIASLNATSISTWTLADGGSGKEVAKLGLGEGHNQLNAIAWDPHHRQQVSATVDESIVTWDVRSGKYVAFHRSVHVILGRIAHKVHQAHFQCTRDIDYNPNKPYYMASGGDDGLVKFWDIRKPKAALLTLPSHSHWVWCVKYNRFHDQLVLSSSSDSSVNLWRVSSISSAPLLDESTDAGGIDIGDAKISTHDGDHEDSVYAVAWGSQDSWVYVSLSYDGRVVLNTVPSTEKYRILL</sequence>
<dbReference type="GeneID" id="20819563"/>
<comment type="similarity">
    <text evidence="1">Belongs to the WD repeat EIPR1 family.</text>
</comment>
<keyword evidence="3" id="KW-0677">Repeat</keyword>
<feature type="repeat" description="WD" evidence="4">
    <location>
        <begin position="225"/>
        <end position="267"/>
    </location>
</feature>
<dbReference type="InterPro" id="IPR059104">
    <property type="entry name" value="Beta-prop_EIPR1-like"/>
</dbReference>
<keyword evidence="2 4" id="KW-0853">WD repeat</keyword>
<dbReference type="AlphaFoldDB" id="W4FEC9"/>
<proteinExistence type="inferred from homology"/>
<evidence type="ECO:0000313" key="6">
    <source>
        <dbReference type="EMBL" id="ETV65840.1"/>
    </source>
</evidence>
<dbReference type="Pfam" id="PF23609">
    <property type="entry name" value="Beta-prop_EIPR1"/>
    <property type="match status" value="1"/>
</dbReference>
<gene>
    <name evidence="6" type="ORF">H257_17567</name>
</gene>
<dbReference type="PROSITE" id="PS50082">
    <property type="entry name" value="WD_REPEATS_2"/>
    <property type="match status" value="3"/>
</dbReference>
<accession>W4FEC9</accession>
<dbReference type="InterPro" id="IPR015943">
    <property type="entry name" value="WD40/YVTN_repeat-like_dom_sf"/>
</dbReference>
<dbReference type="SUPFAM" id="SSF50978">
    <property type="entry name" value="WD40 repeat-like"/>
    <property type="match status" value="1"/>
</dbReference>
<dbReference type="SMART" id="SM00320">
    <property type="entry name" value="WD40"/>
    <property type="match status" value="4"/>
</dbReference>
<evidence type="ECO:0000256" key="4">
    <source>
        <dbReference type="PROSITE-ProRule" id="PRU00221"/>
    </source>
</evidence>
<dbReference type="VEuPathDB" id="FungiDB:H257_17567"/>
<dbReference type="Gene3D" id="2.130.10.10">
    <property type="entry name" value="YVTN repeat-like/Quinoprotein amine dehydrogenase"/>
    <property type="match status" value="1"/>
</dbReference>
<dbReference type="PROSITE" id="PS00678">
    <property type="entry name" value="WD_REPEATS_1"/>
    <property type="match status" value="1"/>
</dbReference>
<evidence type="ECO:0000256" key="1">
    <source>
        <dbReference type="ARBA" id="ARBA00005672"/>
    </source>
</evidence>
<reference evidence="6" key="1">
    <citation type="submission" date="2013-12" db="EMBL/GenBank/DDBJ databases">
        <title>The Genome Sequence of Aphanomyces astaci APO3.</title>
        <authorList>
            <consortium name="The Broad Institute Genomics Platform"/>
            <person name="Russ C."/>
            <person name="Tyler B."/>
            <person name="van West P."/>
            <person name="Dieguez-Uribeondo J."/>
            <person name="Young S.K."/>
            <person name="Zeng Q."/>
            <person name="Gargeya S."/>
            <person name="Fitzgerald M."/>
            <person name="Abouelleil A."/>
            <person name="Alvarado L."/>
            <person name="Chapman S.B."/>
            <person name="Gainer-Dewar J."/>
            <person name="Goldberg J."/>
            <person name="Griggs A."/>
            <person name="Gujja S."/>
            <person name="Hansen M."/>
            <person name="Howarth C."/>
            <person name="Imamovic A."/>
            <person name="Ireland A."/>
            <person name="Larimer J."/>
            <person name="McCowan C."/>
            <person name="Murphy C."/>
            <person name="Pearson M."/>
            <person name="Poon T.W."/>
            <person name="Priest M."/>
            <person name="Roberts A."/>
            <person name="Saif S."/>
            <person name="Shea T."/>
            <person name="Sykes S."/>
            <person name="Wortman J."/>
            <person name="Nusbaum C."/>
            <person name="Birren B."/>
        </authorList>
    </citation>
    <scope>NUCLEOTIDE SEQUENCE [LARGE SCALE GENOMIC DNA]</scope>
    <source>
        <strain evidence="6">APO3</strain>
    </source>
</reference>
<dbReference type="EMBL" id="KI913223">
    <property type="protein sequence ID" value="ETV65840.1"/>
    <property type="molecule type" value="Genomic_DNA"/>
</dbReference>
<evidence type="ECO:0000256" key="3">
    <source>
        <dbReference type="ARBA" id="ARBA00022737"/>
    </source>
</evidence>
<feature type="domain" description="EIPR1-like beta-propeller" evidence="5">
    <location>
        <begin position="11"/>
        <end position="301"/>
    </location>
</feature>
<evidence type="ECO:0000256" key="2">
    <source>
        <dbReference type="ARBA" id="ARBA00022574"/>
    </source>
</evidence>
<dbReference type="InterPro" id="IPR036322">
    <property type="entry name" value="WD40_repeat_dom_sf"/>
</dbReference>
<name>W4FEC9_APHAT</name>
<dbReference type="InterPro" id="IPR019775">
    <property type="entry name" value="WD40_repeat_CS"/>
</dbReference>